<organism evidence="1 2">
    <name type="scientific">Prosthecobacter algae</name>
    <dbReference type="NCBI Taxonomy" id="1144682"/>
    <lineage>
        <taxon>Bacteria</taxon>
        <taxon>Pseudomonadati</taxon>
        <taxon>Verrucomicrobiota</taxon>
        <taxon>Verrucomicrobiia</taxon>
        <taxon>Verrucomicrobiales</taxon>
        <taxon>Verrucomicrobiaceae</taxon>
        <taxon>Prosthecobacter</taxon>
    </lineage>
</organism>
<evidence type="ECO:0000313" key="1">
    <source>
        <dbReference type="EMBL" id="GAA5149216.1"/>
    </source>
</evidence>
<sequence>MTLETLQSWYAAHCNGDWEHSYGVQITTLDNPGWLVTIDLTGTDLEHLTCSHNEDRSESDWMTCSVENKKFTGCGDVNSLRRILDFFGSLIAGKNRPTQPSPGL</sequence>
<dbReference type="EMBL" id="BAABIA010000013">
    <property type="protein sequence ID" value="GAA5149216.1"/>
    <property type="molecule type" value="Genomic_DNA"/>
</dbReference>
<comment type="caution">
    <text evidence="1">The sequence shown here is derived from an EMBL/GenBank/DDBJ whole genome shotgun (WGS) entry which is preliminary data.</text>
</comment>
<protein>
    <recommendedName>
        <fullName evidence="3">Immunity protein 53 of polymorphic toxin system</fullName>
    </recommendedName>
</protein>
<accession>A0ABP9PQD1</accession>
<dbReference type="Proteomes" id="UP001499852">
    <property type="component" value="Unassembled WGS sequence"/>
</dbReference>
<evidence type="ECO:0008006" key="3">
    <source>
        <dbReference type="Google" id="ProtNLM"/>
    </source>
</evidence>
<dbReference type="RefSeq" id="WP_345738826.1">
    <property type="nucleotide sequence ID" value="NZ_BAABIA010000013.1"/>
</dbReference>
<proteinExistence type="predicted"/>
<dbReference type="InterPro" id="IPR028228">
    <property type="entry name" value="Imm53"/>
</dbReference>
<gene>
    <name evidence="1" type="ORF">GCM10023213_46570</name>
</gene>
<evidence type="ECO:0000313" key="2">
    <source>
        <dbReference type="Proteomes" id="UP001499852"/>
    </source>
</evidence>
<reference evidence="2" key="1">
    <citation type="journal article" date="2019" name="Int. J. Syst. Evol. Microbiol.">
        <title>The Global Catalogue of Microorganisms (GCM) 10K type strain sequencing project: providing services to taxonomists for standard genome sequencing and annotation.</title>
        <authorList>
            <consortium name="The Broad Institute Genomics Platform"/>
            <consortium name="The Broad Institute Genome Sequencing Center for Infectious Disease"/>
            <person name="Wu L."/>
            <person name="Ma J."/>
        </authorList>
    </citation>
    <scope>NUCLEOTIDE SEQUENCE [LARGE SCALE GENOMIC DNA]</scope>
    <source>
        <strain evidence="2">JCM 18053</strain>
    </source>
</reference>
<keyword evidence="2" id="KW-1185">Reference proteome</keyword>
<dbReference type="Pfam" id="PF15580">
    <property type="entry name" value="Imm53"/>
    <property type="match status" value="1"/>
</dbReference>
<name>A0ABP9PQD1_9BACT</name>